<reference evidence="1" key="1">
    <citation type="journal article" date="2020" name="Nature">
        <title>Giant virus diversity and host interactions through global metagenomics.</title>
        <authorList>
            <person name="Schulz F."/>
            <person name="Roux S."/>
            <person name="Paez-Espino D."/>
            <person name="Jungbluth S."/>
            <person name="Walsh D.A."/>
            <person name="Denef V.J."/>
            <person name="McMahon K.D."/>
            <person name="Konstantinidis K.T."/>
            <person name="Eloe-Fadrosh E.A."/>
            <person name="Kyrpides N.C."/>
            <person name="Woyke T."/>
        </authorList>
    </citation>
    <scope>NUCLEOTIDE SEQUENCE</scope>
    <source>
        <strain evidence="1">GVMAG-S-1101182-85</strain>
    </source>
</reference>
<organism evidence="1">
    <name type="scientific">viral metagenome</name>
    <dbReference type="NCBI Taxonomy" id="1070528"/>
    <lineage>
        <taxon>unclassified sequences</taxon>
        <taxon>metagenomes</taxon>
        <taxon>organismal metagenomes</taxon>
    </lineage>
</organism>
<protein>
    <submittedName>
        <fullName evidence="1">Uncharacterized protein</fullName>
    </submittedName>
</protein>
<dbReference type="EMBL" id="MN740834">
    <property type="protein sequence ID" value="QHU14218.1"/>
    <property type="molecule type" value="Genomic_DNA"/>
</dbReference>
<evidence type="ECO:0000313" key="1">
    <source>
        <dbReference type="EMBL" id="QHU14218.1"/>
    </source>
</evidence>
<sequence>MDSNVLTTEEEILAIRRFDRWCRANGLKEFNPHIGLPSVTCFCCACYSCVELMYFMERDEVIRHNHRVTSMNPAMTNDLIAIQTELSLVRAEELYQFLAVINNLIDVESPAMWSTLLHFHRAQATPFQKKLVVKVLGLIAGKHDELQLKDEIRKKVADASNNSEDMLLNALGETRIRLEINLTNTYIEANRQMRSTV</sequence>
<dbReference type="AlphaFoldDB" id="A0A6C0KD31"/>
<name>A0A6C0KD31_9ZZZZ</name>
<proteinExistence type="predicted"/>
<accession>A0A6C0KD31</accession>